<keyword evidence="12" id="KW-1133">Transmembrane helix</keyword>
<dbReference type="InterPro" id="IPR029055">
    <property type="entry name" value="Ntn_hydrolases_N"/>
</dbReference>
<dbReference type="GO" id="GO:0103068">
    <property type="term" value="F:leukotriene C4 gamma-glutamyl transferase activity"/>
    <property type="evidence" value="ECO:0007669"/>
    <property type="project" value="UniProtKB-EC"/>
</dbReference>
<keyword evidence="5 11" id="KW-0378">Hydrolase</keyword>
<dbReference type="AlphaFoldDB" id="A0A1W2H035"/>
<sequence>MDKSKYFIYSLHQILPMKKPIIIALYRILFLPIVFFTCSISYAQTYGKNGMVVSDNILASEVGIDILKKGGNAIDASIATAFALAVTHPEAGNIGGGGFIVLMKSDGEVTTFDFREKAPLKATSDLFQDADGNLIEGSNHETIKAVGVPGTVAGLYLAHQKYGSLPWAELVQPAVDLAEKGFPMTWGLYQVAMRMSELDDSYDIMKNYFRNENGEIIQPGEIWTQAALANTLSLIRDHGHDGFYKGPVAEEIASYMKEKGGIITKEDLAKYEAIERKPLKGTYNEFEIYSMPPPSSGGVALIEMMNLMELADLEKIEFNSTAYVHLVAEAMKRAFADRAEHLGDPDFNPDLPVDRLTSKAFAKMRFENIDMSKASLSDSSRYGQLYDGSSTTHFSVVDKDGNAVSLTYTLEHSYGVKMGSSKLGFIFNNEMGDFNPVAGVTNSRGQIGSSPNLIAPEKRMLSSMTPTIVAKDGKPYLIIGSPGGRTIINTVFQTVLNVLEYDMRIDKAIEAMKIHHQWFPDEIRYERHLLSPDTRDALELMGHKLRAVNNLGVLMGITYDSRLKVYIGAADSSSEDGAAVGY</sequence>
<dbReference type="PROSITE" id="PS00462">
    <property type="entry name" value="G_GLU_TRANSPEPTIDASE"/>
    <property type="match status" value="1"/>
</dbReference>
<dbReference type="InterPro" id="IPR000101">
    <property type="entry name" value="GGT_peptidase"/>
</dbReference>
<accession>A0A1W2H035</accession>
<feature type="active site" description="Nucleophile" evidence="9">
    <location>
        <position position="391"/>
    </location>
</feature>
<feature type="binding site" evidence="10">
    <location>
        <position position="115"/>
    </location>
    <ligand>
        <name>L-glutamate</name>
        <dbReference type="ChEBI" id="CHEBI:29985"/>
    </ligand>
</feature>
<dbReference type="STRING" id="758820.SAMN00777080_0804"/>
<dbReference type="Gene3D" id="1.10.246.130">
    <property type="match status" value="1"/>
</dbReference>
<evidence type="ECO:0000256" key="5">
    <source>
        <dbReference type="ARBA" id="ARBA00022801"/>
    </source>
</evidence>
<dbReference type="GO" id="GO:0036374">
    <property type="term" value="F:glutathione hydrolase activity"/>
    <property type="evidence" value="ECO:0007669"/>
    <property type="project" value="UniProtKB-UniRule"/>
</dbReference>
<evidence type="ECO:0000256" key="1">
    <source>
        <dbReference type="ARBA" id="ARBA00001049"/>
    </source>
</evidence>
<evidence type="ECO:0000256" key="11">
    <source>
        <dbReference type="RuleBase" id="RU368036"/>
    </source>
</evidence>
<keyword evidence="12" id="KW-0472">Membrane</keyword>
<dbReference type="InterPro" id="IPR043137">
    <property type="entry name" value="GGT_ssub_C"/>
</dbReference>
<dbReference type="UniPathway" id="UPA00204"/>
<comment type="pathway">
    <text evidence="11">Sulfur metabolism; glutathione metabolism.</text>
</comment>
<gene>
    <name evidence="13" type="ORF">SAMN00777080_0804</name>
</gene>
<feature type="binding site" evidence="10">
    <location>
        <position position="484"/>
    </location>
    <ligand>
        <name>L-glutamate</name>
        <dbReference type="ChEBI" id="CHEBI:29985"/>
    </ligand>
</feature>
<evidence type="ECO:0000256" key="9">
    <source>
        <dbReference type="PIRSR" id="PIRSR600101-1"/>
    </source>
</evidence>
<dbReference type="PANTHER" id="PTHR43199">
    <property type="entry name" value="GLUTATHIONE HYDROLASE"/>
    <property type="match status" value="1"/>
</dbReference>
<dbReference type="InterPro" id="IPR051792">
    <property type="entry name" value="GGT_bact"/>
</dbReference>
<evidence type="ECO:0000256" key="6">
    <source>
        <dbReference type="ARBA" id="ARBA00023145"/>
    </source>
</evidence>
<keyword evidence="11" id="KW-0317">Glutathione biosynthesis</keyword>
<feature type="transmembrane region" description="Helical" evidence="12">
    <location>
        <begin position="21"/>
        <end position="43"/>
    </location>
</feature>
<keyword evidence="7 11" id="KW-0012">Acyltransferase</keyword>
<comment type="catalytic activity">
    <reaction evidence="8 11">
        <text>an N-terminal (5-L-glutamyl)-[peptide] + an alpha-amino acid = 5-L-glutamyl amino acid + an N-terminal L-alpha-aminoacyl-[peptide]</text>
        <dbReference type="Rhea" id="RHEA:23904"/>
        <dbReference type="Rhea" id="RHEA-COMP:9780"/>
        <dbReference type="Rhea" id="RHEA-COMP:9795"/>
        <dbReference type="ChEBI" id="CHEBI:77644"/>
        <dbReference type="ChEBI" id="CHEBI:78597"/>
        <dbReference type="ChEBI" id="CHEBI:78599"/>
        <dbReference type="ChEBI" id="CHEBI:78608"/>
        <dbReference type="EC" id="2.3.2.2"/>
    </reaction>
</comment>
<feature type="binding site" evidence="10">
    <location>
        <begin position="462"/>
        <end position="463"/>
    </location>
    <ligand>
        <name>L-glutamate</name>
        <dbReference type="ChEBI" id="CHEBI:29985"/>
    </ligand>
</feature>
<keyword evidence="4 11" id="KW-0808">Transferase</keyword>
<evidence type="ECO:0000313" key="13">
    <source>
        <dbReference type="EMBL" id="SMD42263.1"/>
    </source>
</evidence>
<dbReference type="EMBL" id="LT838813">
    <property type="protein sequence ID" value="SMD42263.1"/>
    <property type="molecule type" value="Genomic_DNA"/>
</dbReference>
<dbReference type="EC" id="3.4.19.13" evidence="11"/>
<name>A0A1W2H035_9BACT</name>
<dbReference type="InterPro" id="IPR055262">
    <property type="entry name" value="GGT_CS"/>
</dbReference>
<comment type="PTM">
    <text evidence="11">Cleaved by autocatalysis into a large and a small subunit.</text>
</comment>
<evidence type="ECO:0000256" key="3">
    <source>
        <dbReference type="ARBA" id="ARBA00009381"/>
    </source>
</evidence>
<dbReference type="Proteomes" id="UP000192333">
    <property type="component" value="Chromosome I"/>
</dbReference>
<evidence type="ECO:0000256" key="12">
    <source>
        <dbReference type="SAM" id="Phobius"/>
    </source>
</evidence>
<evidence type="ECO:0000256" key="7">
    <source>
        <dbReference type="ARBA" id="ARBA00023315"/>
    </source>
</evidence>
<evidence type="ECO:0000256" key="8">
    <source>
        <dbReference type="ARBA" id="ARBA00047417"/>
    </source>
</evidence>
<dbReference type="NCBIfam" id="TIGR00066">
    <property type="entry name" value="g_glut_trans"/>
    <property type="match status" value="1"/>
</dbReference>
<evidence type="ECO:0000256" key="2">
    <source>
        <dbReference type="ARBA" id="ARBA00001089"/>
    </source>
</evidence>
<dbReference type="SUPFAM" id="SSF56235">
    <property type="entry name" value="N-terminal nucleophile aminohydrolases (Ntn hydrolases)"/>
    <property type="match status" value="1"/>
</dbReference>
<dbReference type="PRINTS" id="PR01210">
    <property type="entry name" value="GGTRANSPTASE"/>
</dbReference>
<keyword evidence="14" id="KW-1185">Reference proteome</keyword>
<dbReference type="GO" id="GO:0006750">
    <property type="term" value="P:glutathione biosynthetic process"/>
    <property type="evidence" value="ECO:0007669"/>
    <property type="project" value="UniProtKB-KW"/>
</dbReference>
<comment type="similarity">
    <text evidence="3 11">Belongs to the gamma-glutamyltransferase family.</text>
</comment>
<dbReference type="GO" id="GO:0006751">
    <property type="term" value="P:glutathione catabolic process"/>
    <property type="evidence" value="ECO:0007669"/>
    <property type="project" value="UniProtKB-UniRule"/>
</dbReference>
<evidence type="ECO:0000256" key="4">
    <source>
        <dbReference type="ARBA" id="ARBA00022679"/>
    </source>
</evidence>
<comment type="catalytic activity">
    <reaction evidence="1 11">
        <text>an S-substituted glutathione + H2O = an S-substituted L-cysteinylglycine + L-glutamate</text>
        <dbReference type="Rhea" id="RHEA:59468"/>
        <dbReference type="ChEBI" id="CHEBI:15377"/>
        <dbReference type="ChEBI" id="CHEBI:29985"/>
        <dbReference type="ChEBI" id="CHEBI:90779"/>
        <dbReference type="ChEBI" id="CHEBI:143103"/>
        <dbReference type="EC" id="3.4.19.13"/>
    </reaction>
</comment>
<dbReference type="EC" id="2.3.2.2" evidence="11"/>
<proteinExistence type="inferred from homology"/>
<reference evidence="14" key="1">
    <citation type="submission" date="2017-04" db="EMBL/GenBank/DDBJ databases">
        <authorList>
            <person name="Varghese N."/>
            <person name="Submissions S."/>
        </authorList>
    </citation>
    <scope>NUCLEOTIDE SEQUENCE [LARGE SCALE GENOMIC DNA]</scope>
    <source>
        <strain evidence="14">DSM 16537</strain>
    </source>
</reference>
<dbReference type="Pfam" id="PF01019">
    <property type="entry name" value="G_glu_transpept"/>
    <property type="match status" value="1"/>
</dbReference>
<evidence type="ECO:0000256" key="10">
    <source>
        <dbReference type="PIRSR" id="PIRSR600101-2"/>
    </source>
</evidence>
<comment type="catalytic activity">
    <reaction evidence="2 11">
        <text>glutathione + H2O = L-cysteinylglycine + L-glutamate</text>
        <dbReference type="Rhea" id="RHEA:28807"/>
        <dbReference type="ChEBI" id="CHEBI:15377"/>
        <dbReference type="ChEBI" id="CHEBI:29985"/>
        <dbReference type="ChEBI" id="CHEBI:57925"/>
        <dbReference type="ChEBI" id="CHEBI:61694"/>
        <dbReference type="EC" id="3.4.19.13"/>
    </reaction>
</comment>
<keyword evidence="6 11" id="KW-0865">Zymogen</keyword>
<dbReference type="Gene3D" id="3.60.20.40">
    <property type="match status" value="1"/>
</dbReference>
<organism evidence="13 14">
    <name type="scientific">Aquiflexum balticum DSM 16537</name>
    <dbReference type="NCBI Taxonomy" id="758820"/>
    <lineage>
        <taxon>Bacteria</taxon>
        <taxon>Pseudomonadati</taxon>
        <taxon>Bacteroidota</taxon>
        <taxon>Cytophagia</taxon>
        <taxon>Cytophagales</taxon>
        <taxon>Cyclobacteriaceae</taxon>
        <taxon>Aquiflexum</taxon>
    </lineage>
</organism>
<evidence type="ECO:0000313" key="14">
    <source>
        <dbReference type="Proteomes" id="UP000192333"/>
    </source>
</evidence>
<keyword evidence="12" id="KW-0812">Transmembrane</keyword>
<feature type="binding site" evidence="10">
    <location>
        <position position="433"/>
    </location>
    <ligand>
        <name>L-glutamate</name>
        <dbReference type="ChEBI" id="CHEBI:29985"/>
    </ligand>
</feature>
<dbReference type="PANTHER" id="PTHR43199:SF1">
    <property type="entry name" value="GLUTATHIONE HYDROLASE PROENZYME"/>
    <property type="match status" value="1"/>
</dbReference>
<dbReference type="InterPro" id="IPR043138">
    <property type="entry name" value="GGT_lsub"/>
</dbReference>
<comment type="subunit">
    <text evidence="11">This enzyme consists of two polypeptide chains, which are synthesized in precursor form from a single polypeptide.</text>
</comment>
<protein>
    <recommendedName>
        <fullName evidence="11">Glutathione hydrolase proenzyme</fullName>
        <ecNumber evidence="11">2.3.2.2</ecNumber>
        <ecNumber evidence="11">3.4.19.13</ecNumber>
    </recommendedName>
    <component>
        <recommendedName>
            <fullName evidence="11">Glutathione hydrolase large chain</fullName>
        </recommendedName>
    </component>
    <component>
        <recommendedName>
            <fullName evidence="11">Glutathione hydrolase small chain</fullName>
        </recommendedName>
    </component>
</protein>